<feature type="non-terminal residue" evidence="1">
    <location>
        <position position="58"/>
    </location>
</feature>
<dbReference type="AlphaFoldDB" id="A0A0B6Z074"/>
<protein>
    <submittedName>
        <fullName evidence="1">Uncharacterized protein</fullName>
    </submittedName>
</protein>
<accession>A0A0B6Z074</accession>
<sequence>MNQTSKYPPAIINYFIQEHMSFVQRQASQDISISISIKEHLQKDIKAGDPVKTGVIFS</sequence>
<reference evidence="1" key="1">
    <citation type="submission" date="2014-12" db="EMBL/GenBank/DDBJ databases">
        <title>Insight into the proteome of Arion vulgaris.</title>
        <authorList>
            <person name="Aradska J."/>
            <person name="Bulat T."/>
            <person name="Smidak R."/>
            <person name="Sarate P."/>
            <person name="Gangsoo J."/>
            <person name="Sialana F."/>
            <person name="Bilban M."/>
            <person name="Lubec G."/>
        </authorList>
    </citation>
    <scope>NUCLEOTIDE SEQUENCE</scope>
    <source>
        <tissue evidence="1">Skin</tissue>
    </source>
</reference>
<name>A0A0B6Z074_9EUPU</name>
<evidence type="ECO:0000313" key="1">
    <source>
        <dbReference type="EMBL" id="CEK61797.1"/>
    </source>
</evidence>
<dbReference type="EMBL" id="HACG01014932">
    <property type="protein sequence ID" value="CEK61797.1"/>
    <property type="molecule type" value="Transcribed_RNA"/>
</dbReference>
<proteinExistence type="predicted"/>
<organism evidence="1">
    <name type="scientific">Arion vulgaris</name>
    <dbReference type="NCBI Taxonomy" id="1028688"/>
    <lineage>
        <taxon>Eukaryota</taxon>
        <taxon>Metazoa</taxon>
        <taxon>Spiralia</taxon>
        <taxon>Lophotrochozoa</taxon>
        <taxon>Mollusca</taxon>
        <taxon>Gastropoda</taxon>
        <taxon>Heterobranchia</taxon>
        <taxon>Euthyneura</taxon>
        <taxon>Panpulmonata</taxon>
        <taxon>Eupulmonata</taxon>
        <taxon>Stylommatophora</taxon>
        <taxon>Helicina</taxon>
        <taxon>Arionoidea</taxon>
        <taxon>Arionidae</taxon>
        <taxon>Arion</taxon>
    </lineage>
</organism>
<gene>
    <name evidence="1" type="primary">ORF43305</name>
</gene>